<dbReference type="KEGG" id="opf:CBP31_11785"/>
<dbReference type="OrthoDB" id="9790826at2"/>
<evidence type="ECO:0000313" key="2">
    <source>
        <dbReference type="Proteomes" id="UP000243937"/>
    </source>
</evidence>
<name>A0A1Y0D6Q6_9GAMM</name>
<dbReference type="InterPro" id="IPR014984">
    <property type="entry name" value="HopJ"/>
</dbReference>
<protein>
    <submittedName>
        <fullName evidence="1">Type III effector</fullName>
    </submittedName>
</protein>
<dbReference type="RefSeq" id="WP_087037503.1">
    <property type="nucleotide sequence ID" value="NZ_CP021377.1"/>
</dbReference>
<accession>A0A1Y0D6Q6</accession>
<dbReference type="InterPro" id="IPR038604">
    <property type="entry name" value="HopJ_sf"/>
</dbReference>
<proteinExistence type="predicted"/>
<dbReference type="EMBL" id="CP021377">
    <property type="protein sequence ID" value="ART83210.1"/>
    <property type="molecule type" value="Genomic_DNA"/>
</dbReference>
<dbReference type="Gene3D" id="3.20.160.10">
    <property type="entry name" value="vpa0580 domain like"/>
    <property type="match status" value="1"/>
</dbReference>
<sequence>MTEQDLLDALQNQPEQLSFADTLAVIDGAYNFTPTAFTNGELENAAGENNGSCKIFAFGQLHQLSAEQAVAAFGEHYRGVLADPTGQGHQNIRNFIKQGWAGIHYQGQPLARKV</sequence>
<dbReference type="AlphaFoldDB" id="A0A1Y0D6Q6"/>
<dbReference type="Proteomes" id="UP000243937">
    <property type="component" value="Chromosome"/>
</dbReference>
<evidence type="ECO:0000313" key="1">
    <source>
        <dbReference type="EMBL" id="ART83210.1"/>
    </source>
</evidence>
<dbReference type="Pfam" id="PF08888">
    <property type="entry name" value="HopJ"/>
    <property type="match status" value="1"/>
</dbReference>
<keyword evidence="2" id="KW-1185">Reference proteome</keyword>
<organism evidence="1 2">
    <name type="scientific">Oceanisphaera profunda</name>
    <dbReference type="NCBI Taxonomy" id="1416627"/>
    <lineage>
        <taxon>Bacteria</taxon>
        <taxon>Pseudomonadati</taxon>
        <taxon>Pseudomonadota</taxon>
        <taxon>Gammaproteobacteria</taxon>
        <taxon>Aeromonadales</taxon>
        <taxon>Aeromonadaceae</taxon>
        <taxon>Oceanisphaera</taxon>
    </lineage>
</organism>
<gene>
    <name evidence="1" type="ORF">CBP31_11785</name>
</gene>
<reference evidence="1 2" key="1">
    <citation type="journal article" date="2014" name="Int. J. Syst. Evol. Microbiol.">
        <title>Oceanisphaera profunda sp. nov., a marine bacterium isolated from deep-sea sediment, and emended description of the genus Oceanisphaera.</title>
        <authorList>
            <person name="Xu Z."/>
            <person name="Zhang X.Y."/>
            <person name="Su H.N."/>
            <person name="Yu Z.C."/>
            <person name="Liu C."/>
            <person name="Li H."/>
            <person name="Chen X.L."/>
            <person name="Song X.Y."/>
            <person name="Xie B.B."/>
            <person name="Qin Q.L."/>
            <person name="Zhou B.C."/>
            <person name="Shi M."/>
            <person name="Huang Y."/>
            <person name="Zhang Y.Z."/>
        </authorList>
    </citation>
    <scope>NUCLEOTIDE SEQUENCE [LARGE SCALE GENOMIC DNA]</scope>
    <source>
        <strain evidence="1 2">SM1222</strain>
    </source>
</reference>